<dbReference type="PANTHER" id="PTHR35791:SF1">
    <property type="entry name" value="UPF0754 MEMBRANE PROTEIN YHEB"/>
    <property type="match status" value="1"/>
</dbReference>
<accession>A0A645I5K4</accession>
<evidence type="ECO:0000256" key="3">
    <source>
        <dbReference type="ARBA" id="ARBA00022989"/>
    </source>
</evidence>
<comment type="caution">
    <text evidence="6">The sequence shown here is derived from an EMBL/GenBank/DDBJ whole genome shotgun (WGS) entry which is preliminary data.</text>
</comment>
<keyword evidence="3 5" id="KW-1133">Transmembrane helix</keyword>
<evidence type="ECO:0000256" key="1">
    <source>
        <dbReference type="ARBA" id="ARBA00004308"/>
    </source>
</evidence>
<dbReference type="GO" id="GO:0012505">
    <property type="term" value="C:endomembrane system"/>
    <property type="evidence" value="ECO:0007669"/>
    <property type="project" value="UniProtKB-SubCell"/>
</dbReference>
<organism evidence="6">
    <name type="scientific">bioreactor metagenome</name>
    <dbReference type="NCBI Taxonomy" id="1076179"/>
    <lineage>
        <taxon>unclassified sequences</taxon>
        <taxon>metagenomes</taxon>
        <taxon>ecological metagenomes</taxon>
    </lineage>
</organism>
<dbReference type="Pfam" id="PF04286">
    <property type="entry name" value="DUF445"/>
    <property type="match status" value="1"/>
</dbReference>
<feature type="transmembrane region" description="Helical" evidence="5">
    <location>
        <begin position="96"/>
        <end position="115"/>
    </location>
</feature>
<evidence type="ECO:0000256" key="2">
    <source>
        <dbReference type="ARBA" id="ARBA00022692"/>
    </source>
</evidence>
<evidence type="ECO:0000313" key="6">
    <source>
        <dbReference type="EMBL" id="MPN46597.1"/>
    </source>
</evidence>
<name>A0A645I5K4_9ZZZZ</name>
<reference evidence="6" key="1">
    <citation type="submission" date="2019-08" db="EMBL/GenBank/DDBJ databases">
        <authorList>
            <person name="Kucharzyk K."/>
            <person name="Murdoch R.W."/>
            <person name="Higgins S."/>
            <person name="Loffler F."/>
        </authorList>
    </citation>
    <scope>NUCLEOTIDE SEQUENCE</scope>
</reference>
<protein>
    <submittedName>
        <fullName evidence="6">Uncharacterized protein</fullName>
    </submittedName>
</protein>
<keyword evidence="4 5" id="KW-0472">Membrane</keyword>
<sequence>MFSKTTISFITEVINNQTNRLLEQKIAYLAQKVSENTFESFKKSVFSLYSFSLKTIAPKILTAFNVPKIVEERINSFSIQYTEELILAIVNKELQAITAVGGVLCFIIGLLPVLIDLI</sequence>
<dbReference type="EMBL" id="VSSQ01107391">
    <property type="protein sequence ID" value="MPN46597.1"/>
    <property type="molecule type" value="Genomic_DNA"/>
</dbReference>
<dbReference type="InterPro" id="IPR007383">
    <property type="entry name" value="DUF445"/>
</dbReference>
<dbReference type="AlphaFoldDB" id="A0A645I5K4"/>
<proteinExistence type="predicted"/>
<keyword evidence="2 5" id="KW-0812">Transmembrane</keyword>
<evidence type="ECO:0000256" key="4">
    <source>
        <dbReference type="ARBA" id="ARBA00023136"/>
    </source>
</evidence>
<comment type="subcellular location">
    <subcellularLocation>
        <location evidence="1">Endomembrane system</location>
    </subcellularLocation>
</comment>
<evidence type="ECO:0000256" key="5">
    <source>
        <dbReference type="SAM" id="Phobius"/>
    </source>
</evidence>
<dbReference type="PANTHER" id="PTHR35791">
    <property type="entry name" value="UPF0754 MEMBRANE PROTEIN YHEB"/>
    <property type="match status" value="1"/>
</dbReference>
<gene>
    <name evidence="6" type="ORF">SDC9_194188</name>
</gene>